<dbReference type="EMBL" id="AP035770">
    <property type="protein sequence ID" value="BFO23182.1"/>
    <property type="molecule type" value="Genomic_DNA"/>
</dbReference>
<keyword evidence="2" id="KW-0614">Plasmid</keyword>
<reference evidence="2" key="2">
    <citation type="submission" date="2024-07" db="EMBL/GenBank/DDBJ databases">
        <title>Streptomyces haneummycinica sp. nov., a new antibiotic-producing actinobacterium isolated from marine sediment.</title>
        <authorList>
            <person name="Uemura M."/>
            <person name="Hamada M."/>
            <person name="Hirano S."/>
            <person name="Kobayashi K."/>
            <person name="Ohshiro T."/>
            <person name="Kobayashi T."/>
            <person name="Terahara T."/>
        </authorList>
    </citation>
    <scope>NUCLEOTIDE SEQUENCE</scope>
    <source>
        <strain evidence="2">KM77-8</strain>
        <plasmid evidence="2">pKM77-8_2</plasmid>
    </source>
</reference>
<protein>
    <submittedName>
        <fullName evidence="2">Uncharacterized protein</fullName>
    </submittedName>
</protein>
<name>A0AAT9HZZ7_9ACTN</name>
<geneLocation type="plasmid" evidence="2">
    <name>pKM77-8_2</name>
</geneLocation>
<feature type="region of interest" description="Disordered" evidence="1">
    <location>
        <begin position="144"/>
        <end position="164"/>
    </location>
</feature>
<accession>A0AAT9HZZ7</accession>
<sequence>MLALYPRPGPGPSTPADAGARVCRPARPVVQLLYVHYLASRPVEEIRCVAQTRRRDRCTSPLLIPHALAGTWRLMPVTAAGGQLALPADVMAVYDLSCLPYAEQLRWRAQRCPQHAAAPAAAELAVTEWEPFDPLRHPDHIHTRLPVSVRRPRPHRGVQQAVQP</sequence>
<dbReference type="AlphaFoldDB" id="A0AAT9HZZ7"/>
<evidence type="ECO:0000256" key="1">
    <source>
        <dbReference type="SAM" id="MobiDB-lite"/>
    </source>
</evidence>
<reference evidence="2" key="1">
    <citation type="submission" date="2024-06" db="EMBL/GenBank/DDBJ databases">
        <authorList>
            <consortium name="consrtm"/>
            <person name="Uemura M."/>
            <person name="Terahara T."/>
        </authorList>
    </citation>
    <scope>NUCLEOTIDE SEQUENCE</scope>
    <source>
        <strain evidence="2">KM77-8</strain>
        <plasmid evidence="2">pKM77-8_2</plasmid>
    </source>
</reference>
<gene>
    <name evidence="2" type="ORF">SHKM778_95700</name>
</gene>
<organism evidence="2">
    <name type="scientific">Streptomyces haneummycinicus</name>
    <dbReference type="NCBI Taxonomy" id="3074435"/>
    <lineage>
        <taxon>Bacteria</taxon>
        <taxon>Bacillati</taxon>
        <taxon>Actinomycetota</taxon>
        <taxon>Actinomycetes</taxon>
        <taxon>Kitasatosporales</taxon>
        <taxon>Streptomycetaceae</taxon>
        <taxon>Streptomyces</taxon>
    </lineage>
</organism>
<feature type="region of interest" description="Disordered" evidence="1">
    <location>
        <begin position="1"/>
        <end position="20"/>
    </location>
</feature>
<evidence type="ECO:0000313" key="2">
    <source>
        <dbReference type="EMBL" id="BFO23182.1"/>
    </source>
</evidence>
<proteinExistence type="predicted"/>